<reference evidence="6 7" key="1">
    <citation type="submission" date="2016-07" db="EMBL/GenBank/DDBJ databases">
        <title>Genome and transcriptome analysis of iron-reducing fermentative bacteria Anoxybacter fermentans.</title>
        <authorList>
            <person name="Zeng X."/>
            <person name="Shao Z."/>
        </authorList>
    </citation>
    <scope>NUCLEOTIDE SEQUENCE [LARGE SCALE GENOMIC DNA]</scope>
    <source>
        <strain evidence="6 7">DY22613</strain>
    </source>
</reference>
<dbReference type="PANTHER" id="PTHR43335">
    <property type="entry name" value="ABC TRANSPORTER, ATP-BINDING PROTEIN"/>
    <property type="match status" value="1"/>
</dbReference>
<dbReference type="InterPro" id="IPR017871">
    <property type="entry name" value="ABC_transporter-like_CS"/>
</dbReference>
<dbReference type="Gene3D" id="3.40.50.300">
    <property type="entry name" value="P-loop containing nucleotide triphosphate hydrolases"/>
    <property type="match status" value="1"/>
</dbReference>
<organism evidence="6 7">
    <name type="scientific">Anoxybacter fermentans</name>
    <dbReference type="NCBI Taxonomy" id="1323375"/>
    <lineage>
        <taxon>Bacteria</taxon>
        <taxon>Bacillati</taxon>
        <taxon>Bacillota</taxon>
        <taxon>Clostridia</taxon>
        <taxon>Halanaerobiales</taxon>
        <taxon>Anoxybacter</taxon>
    </lineage>
</organism>
<proteinExistence type="inferred from homology"/>
<comment type="similarity">
    <text evidence="1">Belongs to the ABC transporter superfamily.</text>
</comment>
<dbReference type="GO" id="GO:0016887">
    <property type="term" value="F:ATP hydrolysis activity"/>
    <property type="evidence" value="ECO:0007669"/>
    <property type="project" value="InterPro"/>
</dbReference>
<evidence type="ECO:0000313" key="6">
    <source>
        <dbReference type="EMBL" id="AZR71995.1"/>
    </source>
</evidence>
<keyword evidence="7" id="KW-1185">Reference proteome</keyword>
<evidence type="ECO:0000256" key="1">
    <source>
        <dbReference type="ARBA" id="ARBA00005417"/>
    </source>
</evidence>
<dbReference type="SMART" id="SM00382">
    <property type="entry name" value="AAA"/>
    <property type="match status" value="1"/>
</dbReference>
<dbReference type="InterPro" id="IPR003439">
    <property type="entry name" value="ABC_transporter-like_ATP-bd"/>
</dbReference>
<protein>
    <recommendedName>
        <fullName evidence="5">ABC transporter domain-containing protein</fullName>
    </recommendedName>
</protein>
<evidence type="ECO:0000256" key="3">
    <source>
        <dbReference type="ARBA" id="ARBA00022741"/>
    </source>
</evidence>
<evidence type="ECO:0000256" key="2">
    <source>
        <dbReference type="ARBA" id="ARBA00022448"/>
    </source>
</evidence>
<dbReference type="InterPro" id="IPR003593">
    <property type="entry name" value="AAA+_ATPase"/>
</dbReference>
<keyword evidence="4" id="KW-0067">ATP-binding</keyword>
<dbReference type="Pfam" id="PF00005">
    <property type="entry name" value="ABC_tran"/>
    <property type="match status" value="1"/>
</dbReference>
<dbReference type="InterPro" id="IPR027417">
    <property type="entry name" value="P-loop_NTPase"/>
</dbReference>
<dbReference type="PROSITE" id="PS00211">
    <property type="entry name" value="ABC_TRANSPORTER_1"/>
    <property type="match status" value="1"/>
</dbReference>
<evidence type="ECO:0000313" key="7">
    <source>
        <dbReference type="Proteomes" id="UP000267250"/>
    </source>
</evidence>
<dbReference type="Proteomes" id="UP000267250">
    <property type="component" value="Chromosome"/>
</dbReference>
<name>A0A3Q9HNL4_9FIRM</name>
<gene>
    <name evidence="6" type="ORF">BBF96_00390</name>
</gene>
<dbReference type="KEGG" id="aft:BBF96_00390"/>
<dbReference type="EMBL" id="CP016379">
    <property type="protein sequence ID" value="AZR71995.1"/>
    <property type="molecule type" value="Genomic_DNA"/>
</dbReference>
<dbReference type="AlphaFoldDB" id="A0A3Q9HNL4"/>
<feature type="domain" description="ABC transporter" evidence="5">
    <location>
        <begin position="6"/>
        <end position="235"/>
    </location>
</feature>
<dbReference type="SUPFAM" id="SSF52540">
    <property type="entry name" value="P-loop containing nucleoside triphosphate hydrolases"/>
    <property type="match status" value="1"/>
</dbReference>
<dbReference type="CDD" id="cd03268">
    <property type="entry name" value="ABC_BcrA_bacitracin_resist"/>
    <property type="match status" value="1"/>
</dbReference>
<sequence length="312" mass="34778">MGDVILRVENLYKTFQKKIKAVQGVTFEVEEGDVFGFLGPNGAGKTTTIRMILGLIRPDSGEVYIDNYSIRKERFAALKKVGALVEGPAFYGYLSARDNLKIFAEYSGDISISRIDEVLEIVGLTKRAKDKVNGYSLGMRQRLGIAQALLNNPRLLILDEPTNGLDPYGVQEVRNLIKRLSCDEKITIFISSHILSEIEQICNKVAIINQGKLIVSGKVSELLNPEQRIYEITGPDLSNLKGLLKRMKNVVLISEEPLRFKINTVKPEDLLTSLVSSGAKVRAFYPYKPSLEEFFFNVTGGEKGEVCKDRAV</sequence>
<keyword evidence="3" id="KW-0547">Nucleotide-binding</keyword>
<dbReference type="PROSITE" id="PS50893">
    <property type="entry name" value="ABC_TRANSPORTER_2"/>
    <property type="match status" value="1"/>
</dbReference>
<evidence type="ECO:0000256" key="4">
    <source>
        <dbReference type="ARBA" id="ARBA00022840"/>
    </source>
</evidence>
<accession>A0A3Q9HNL4</accession>
<dbReference type="RefSeq" id="WP_164730817.1">
    <property type="nucleotide sequence ID" value="NZ_CP016379.1"/>
</dbReference>
<keyword evidence="2" id="KW-0813">Transport</keyword>
<evidence type="ECO:0000259" key="5">
    <source>
        <dbReference type="PROSITE" id="PS50893"/>
    </source>
</evidence>
<dbReference type="PANTHER" id="PTHR43335:SF4">
    <property type="entry name" value="ABC TRANSPORTER, ATP-BINDING PROTEIN"/>
    <property type="match status" value="1"/>
</dbReference>
<dbReference type="GO" id="GO:0005524">
    <property type="term" value="F:ATP binding"/>
    <property type="evidence" value="ECO:0007669"/>
    <property type="project" value="UniProtKB-KW"/>
</dbReference>